<dbReference type="GO" id="GO:0051301">
    <property type="term" value="P:cell division"/>
    <property type="evidence" value="ECO:0007669"/>
    <property type="project" value="UniProtKB-KW"/>
</dbReference>
<dbReference type="Pfam" id="PF05557">
    <property type="entry name" value="MAD"/>
    <property type="match status" value="1"/>
</dbReference>
<dbReference type="GO" id="GO:0046872">
    <property type="term" value="F:metal ion binding"/>
    <property type="evidence" value="ECO:0007669"/>
    <property type="project" value="InterPro"/>
</dbReference>
<dbReference type="InterPro" id="IPR017850">
    <property type="entry name" value="Alkaline_phosphatase_core_sf"/>
</dbReference>
<dbReference type="EMBL" id="JABFUD020000018">
    <property type="protein sequence ID" value="KAI5066038.1"/>
    <property type="molecule type" value="Genomic_DNA"/>
</dbReference>
<evidence type="ECO:0000259" key="8">
    <source>
        <dbReference type="Pfam" id="PF01676"/>
    </source>
</evidence>
<evidence type="ECO:0000313" key="9">
    <source>
        <dbReference type="EMBL" id="KAI5066038.1"/>
    </source>
</evidence>
<dbReference type="PANTHER" id="PTHR23168">
    <property type="entry name" value="MITOTIC SPINDLE ASSEMBLY CHECKPOINT PROTEIN MAD1 MITOTIC ARREST DEFICIENT-LIKE PROTEIN 1"/>
    <property type="match status" value="1"/>
</dbReference>
<keyword evidence="4" id="KW-0498">Mitosis</keyword>
<name>A0A9D4Z8D2_ADICA</name>
<comment type="similarity">
    <text evidence="2">Belongs to the MAD1 family.</text>
</comment>
<sequence length="723" mass="82413">MKALQIGERARDAILSGKYDQVRVNLPNGDMVGHTGDMKATIVGYEAVDKAVKILPPVAAEGTHIHYDCDDAEVHGNSLRCTYKCKQLVKAELLENYENQERKIMELTSELDSLKTSFDAIGLERKSLLEQVKRSEQEAAASAGREKALLQKYKADLDRSEERFRVQLNRCVDLEVKLQQELRLRAEAELKADAASSQFQDLKLSSAKNTEKLKKEVAYLEERARRMQKDAQYALLKTEAKTSAEKSKVQYAESEIENLKAQCEDLQLLLSKCMDEKRTLSQQLANGTSDSQSSQNKEMEVVIKHLRDELKSFESDVAEARKMKQFHANVNLLKEKLESERLRAERAEAALEDLVNCDEQVKSLNEELQAWKSLIDELPDVERREDIPIKMRELQRELLAATAEVGKLTAKAAELHSELEKEEARRNTTQDNARVFKEAIGDIDAENNRLKRQIELLKKEVRGLKSVLSSYDEEEALFMSQKSNEVIQSSDSRGRTKEERIQVLEALLQDIQREGDLLRTELASAELKLGRGDYDPSCTKVVHMVENLDANSEKKVLLAEIQRLQEKIKALEEETFSSASRNAASRNAELSVLRDQVSSLEKREARYKKVFAEKISVFRQACCLLFGYSVEMSEEQQLSTGMTVTLFTLQSIYAQSDDESIVFQFESNHMNLLANEYVSSPEISRMVRFNLLQSSPVFPNHPKFNEKKLSQEFLTHENHVTCL</sequence>
<comment type="subcellular location">
    <subcellularLocation>
        <location evidence="1">Nucleus</location>
    </subcellularLocation>
</comment>
<evidence type="ECO:0000313" key="10">
    <source>
        <dbReference type="Proteomes" id="UP000886520"/>
    </source>
</evidence>
<evidence type="ECO:0000256" key="6">
    <source>
        <dbReference type="ARBA" id="ARBA00023306"/>
    </source>
</evidence>
<evidence type="ECO:0000256" key="7">
    <source>
        <dbReference type="SAM" id="Coils"/>
    </source>
</evidence>
<keyword evidence="6" id="KW-0131">Cell cycle</keyword>
<reference evidence="9" key="1">
    <citation type="submission" date="2021-01" db="EMBL/GenBank/DDBJ databases">
        <title>Adiantum capillus-veneris genome.</title>
        <authorList>
            <person name="Fang Y."/>
            <person name="Liao Q."/>
        </authorList>
    </citation>
    <scope>NUCLEOTIDE SEQUENCE</scope>
    <source>
        <strain evidence="9">H3</strain>
        <tissue evidence="9">Leaf</tissue>
    </source>
</reference>
<dbReference type="Gene3D" id="3.40.720.10">
    <property type="entry name" value="Alkaline Phosphatase, subunit A"/>
    <property type="match status" value="1"/>
</dbReference>
<dbReference type="GO" id="GO:0003824">
    <property type="term" value="F:catalytic activity"/>
    <property type="evidence" value="ECO:0007669"/>
    <property type="project" value="InterPro"/>
</dbReference>
<feature type="coiled-coil region" evidence="7">
    <location>
        <begin position="143"/>
        <end position="574"/>
    </location>
</feature>
<keyword evidence="5" id="KW-0539">Nucleus</keyword>
<protein>
    <recommendedName>
        <fullName evidence="8">Metalloenzyme domain-containing protein</fullName>
    </recommendedName>
</protein>
<dbReference type="Gene3D" id="1.20.5.170">
    <property type="match status" value="1"/>
</dbReference>
<dbReference type="GO" id="GO:0051315">
    <property type="term" value="P:attachment of mitotic spindle microtubules to kinetochore"/>
    <property type="evidence" value="ECO:0007669"/>
    <property type="project" value="TreeGrafter"/>
</dbReference>
<dbReference type="AlphaFoldDB" id="A0A9D4Z8D2"/>
<dbReference type="InterPro" id="IPR008672">
    <property type="entry name" value="Mad1"/>
</dbReference>
<gene>
    <name evidence="9" type="ORF">GOP47_0018662</name>
</gene>
<evidence type="ECO:0000256" key="2">
    <source>
        <dbReference type="ARBA" id="ARBA00008029"/>
    </source>
</evidence>
<dbReference type="GO" id="GO:0072686">
    <property type="term" value="C:mitotic spindle"/>
    <property type="evidence" value="ECO:0007669"/>
    <property type="project" value="TreeGrafter"/>
</dbReference>
<dbReference type="PANTHER" id="PTHR23168:SF0">
    <property type="entry name" value="MITOTIC SPINDLE ASSEMBLY CHECKPOINT PROTEIN MAD1"/>
    <property type="match status" value="1"/>
</dbReference>
<dbReference type="GO" id="GO:0000776">
    <property type="term" value="C:kinetochore"/>
    <property type="evidence" value="ECO:0007669"/>
    <property type="project" value="TreeGrafter"/>
</dbReference>
<dbReference type="InterPro" id="IPR006124">
    <property type="entry name" value="Metalloenzyme"/>
</dbReference>
<evidence type="ECO:0000256" key="1">
    <source>
        <dbReference type="ARBA" id="ARBA00004123"/>
    </source>
</evidence>
<keyword evidence="3" id="KW-0132">Cell division</keyword>
<feature type="domain" description="Metalloenzyme" evidence="8">
    <location>
        <begin position="1"/>
        <end position="55"/>
    </location>
</feature>
<dbReference type="Gene3D" id="3.30.457.60">
    <property type="match status" value="1"/>
</dbReference>
<proteinExistence type="inferred from homology"/>
<evidence type="ECO:0000256" key="3">
    <source>
        <dbReference type="ARBA" id="ARBA00022618"/>
    </source>
</evidence>
<keyword evidence="10" id="KW-1185">Reference proteome</keyword>
<dbReference type="SUPFAM" id="SSF75704">
    <property type="entry name" value="Mitotic arrest deficient-like 1, Mad1"/>
    <property type="match status" value="1"/>
</dbReference>
<dbReference type="OrthoDB" id="331602at2759"/>
<dbReference type="Proteomes" id="UP000886520">
    <property type="component" value="Chromosome 18"/>
</dbReference>
<dbReference type="SUPFAM" id="SSF53649">
    <property type="entry name" value="Alkaline phosphatase-like"/>
    <property type="match status" value="1"/>
</dbReference>
<evidence type="ECO:0000256" key="4">
    <source>
        <dbReference type="ARBA" id="ARBA00022776"/>
    </source>
</evidence>
<organism evidence="9 10">
    <name type="scientific">Adiantum capillus-veneris</name>
    <name type="common">Maidenhair fern</name>
    <dbReference type="NCBI Taxonomy" id="13818"/>
    <lineage>
        <taxon>Eukaryota</taxon>
        <taxon>Viridiplantae</taxon>
        <taxon>Streptophyta</taxon>
        <taxon>Embryophyta</taxon>
        <taxon>Tracheophyta</taxon>
        <taxon>Polypodiopsida</taxon>
        <taxon>Polypodiidae</taxon>
        <taxon>Polypodiales</taxon>
        <taxon>Pteridineae</taxon>
        <taxon>Pteridaceae</taxon>
        <taxon>Vittarioideae</taxon>
        <taxon>Adiantum</taxon>
    </lineage>
</organism>
<dbReference type="Gene3D" id="6.10.250.90">
    <property type="match status" value="1"/>
</dbReference>
<dbReference type="GO" id="GO:0005635">
    <property type="term" value="C:nuclear envelope"/>
    <property type="evidence" value="ECO:0007669"/>
    <property type="project" value="TreeGrafter"/>
</dbReference>
<comment type="caution">
    <text evidence="9">The sequence shown here is derived from an EMBL/GenBank/DDBJ whole genome shotgun (WGS) entry which is preliminary data.</text>
</comment>
<evidence type="ECO:0000256" key="5">
    <source>
        <dbReference type="ARBA" id="ARBA00023242"/>
    </source>
</evidence>
<accession>A0A9D4Z8D2</accession>
<dbReference type="Pfam" id="PF01676">
    <property type="entry name" value="Metalloenzyme"/>
    <property type="match status" value="1"/>
</dbReference>
<keyword evidence="7" id="KW-0175">Coiled coil</keyword>
<dbReference type="GO" id="GO:0007094">
    <property type="term" value="P:mitotic spindle assembly checkpoint signaling"/>
    <property type="evidence" value="ECO:0007669"/>
    <property type="project" value="InterPro"/>
</dbReference>
<feature type="coiled-coil region" evidence="7">
    <location>
        <begin position="83"/>
        <end position="117"/>
    </location>
</feature>